<dbReference type="OMA" id="WTPEQAW"/>
<keyword evidence="6" id="KW-1133">Transmembrane helix</keyword>
<keyword evidence="8" id="KW-0472">Membrane</keyword>
<evidence type="ECO:0000256" key="9">
    <source>
        <dbReference type="ARBA" id="ARBA00025276"/>
    </source>
</evidence>
<dbReference type="GeneID" id="19116574"/>
<accession>M2NBE8</accession>
<dbReference type="KEGG" id="bcom:BAUCODRAFT_70204"/>
<comment type="function">
    <text evidence="9 11">Plays a role in maintaining the mitochondrial genome and in controlling the mtDNA escape. Involved in the regulation of mtDNA nucleotide structure and number. May have a dispensable role in early maturation of pre-rRNA.</text>
</comment>
<evidence type="ECO:0000313" key="14">
    <source>
        <dbReference type="Proteomes" id="UP000011761"/>
    </source>
</evidence>
<comment type="similarity">
    <text evidence="2 11">Belongs to the YME2 family.</text>
</comment>
<dbReference type="GO" id="GO:0006397">
    <property type="term" value="P:mRNA processing"/>
    <property type="evidence" value="ECO:0007669"/>
    <property type="project" value="UniProtKB-UniRule"/>
</dbReference>
<evidence type="ECO:0000256" key="10">
    <source>
        <dbReference type="PROSITE-ProRule" id="PRU00176"/>
    </source>
</evidence>
<keyword evidence="14" id="KW-1185">Reference proteome</keyword>
<dbReference type="PROSITE" id="PS50102">
    <property type="entry name" value="RRM"/>
    <property type="match status" value="1"/>
</dbReference>
<dbReference type="PANTHER" id="PTHR32198:SF2">
    <property type="entry name" value="MITOCHONDRIAL ESCAPE PROTEIN 2"/>
    <property type="match status" value="1"/>
</dbReference>
<evidence type="ECO:0000256" key="11">
    <source>
        <dbReference type="RuleBase" id="RU367108"/>
    </source>
</evidence>
<dbReference type="Pfam" id="PF10443">
    <property type="entry name" value="RNA12"/>
    <property type="match status" value="1"/>
</dbReference>
<protein>
    <recommendedName>
        <fullName evidence="3 11">Mitochondrial escape protein 2</fullName>
    </recommendedName>
</protein>
<evidence type="ECO:0000313" key="13">
    <source>
        <dbReference type="EMBL" id="EMC96215.1"/>
    </source>
</evidence>
<evidence type="ECO:0000256" key="6">
    <source>
        <dbReference type="ARBA" id="ARBA00022989"/>
    </source>
</evidence>
<feature type="domain" description="RRM" evidence="12">
    <location>
        <begin position="165"/>
        <end position="257"/>
    </location>
</feature>
<dbReference type="RefSeq" id="XP_007676297.1">
    <property type="nucleotide sequence ID" value="XM_007678107.1"/>
</dbReference>
<keyword evidence="7 11" id="KW-0496">Mitochondrion</keyword>
<evidence type="ECO:0000256" key="8">
    <source>
        <dbReference type="ARBA" id="ARBA00023136"/>
    </source>
</evidence>
<dbReference type="OrthoDB" id="10267654at2759"/>
<evidence type="ECO:0000259" key="12">
    <source>
        <dbReference type="PROSITE" id="PS50102"/>
    </source>
</evidence>
<evidence type="ECO:0000256" key="3">
    <source>
        <dbReference type="ARBA" id="ARBA00020222"/>
    </source>
</evidence>
<dbReference type="SUPFAM" id="SSF52540">
    <property type="entry name" value="P-loop containing nucleoside triphosphate hydrolases"/>
    <property type="match status" value="1"/>
</dbReference>
<evidence type="ECO:0000256" key="7">
    <source>
        <dbReference type="ARBA" id="ARBA00023128"/>
    </source>
</evidence>
<dbReference type="GO" id="GO:0005743">
    <property type="term" value="C:mitochondrial inner membrane"/>
    <property type="evidence" value="ECO:0007669"/>
    <property type="project" value="UniProtKB-SubCell"/>
</dbReference>
<dbReference type="InterPro" id="IPR035979">
    <property type="entry name" value="RBD_domain_sf"/>
</dbReference>
<dbReference type="SUPFAM" id="SSF54928">
    <property type="entry name" value="RNA-binding domain, RBD"/>
    <property type="match status" value="1"/>
</dbReference>
<dbReference type="PANTHER" id="PTHR32198">
    <property type="entry name" value="MITOCHONDRIAL ESCAPE PROTEIN 2"/>
    <property type="match status" value="1"/>
</dbReference>
<dbReference type="eggNOG" id="ENOG502QS0P">
    <property type="taxonomic scope" value="Eukaryota"/>
</dbReference>
<dbReference type="EMBL" id="KB445555">
    <property type="protein sequence ID" value="EMC96215.1"/>
    <property type="molecule type" value="Genomic_DNA"/>
</dbReference>
<sequence>MLQRRLLLQRPCLRSLPVPRLHQRSRLRQVRHATAEAGENESGHIATTPNEGILFFNNLLPLSIPFMRLLPFVLRSNKSSILQDADKWMRVGALVVEILPRLREAGAFLKFQHQEQDDPATVAEAVRQYLRAHPTRPWWNPFDPVRAGLVVGKPWVEDLFRLPSKRLKVEFLPTAPGAEVAELNQEQLYAFFRPYGKLADIVVQPSDSKIMPRFAYLDYSQVGKAIMAKNCLHGFTVPEPQGGGKLGTIFRITYEKRRQGGWIWDWITNHPRIVFPIVVALVAGISVTIFDPIRTLSIKAHITHSFHIEDNVIFRWFKTQSEDLLKKVRELRHGVDESEAGMQVVWDDRKADIEQIQSWLMETADTFIVVQGPRGSGKRELVIDHALQRKQAAHRVLVVDCKPVQEARGDGPTIAAAASQVGYWPVFSWMNSLNGMLDLAAQGLTGVKAGFSETLDTQLSKIWNSTAVALKSIALEGRKKDDKDANLSDDEYLEAHPERRPVVVIDNFLHKSSDAGAGLVYDKLAEWAARLTTTNVAHVIFLTNDLSYSKSLGRALPDRVFRQITLRDCSLETAKRYVIHHLDFDKAEDRPTQDESDEARKLTPSQKRKDLAELDHVIPLLGGRLTDLEFLARRIKAGETPTKAVHEIIEQSASEILKMYLLSGGGSGSSGETREWSIPQAWTLIRSLAASETLRYNEMLLLDAYKSAGDRALAALEQAELITVQSLNGRPCSIGPGKPVYRPAFQRLVDDKVLAAKMDLAVLGESIGNENKSIDGYERELHLLGELPKQPGELRGRVQWLLGKIEACQGKIEGYEKESAGLKKILVSEY</sequence>
<dbReference type="CDD" id="cd12433">
    <property type="entry name" value="RRM_Yme2p_like"/>
    <property type="match status" value="1"/>
</dbReference>
<keyword evidence="4" id="KW-0812">Transmembrane</keyword>
<name>M2NBE8_BAUPA</name>
<dbReference type="GO" id="GO:0003723">
    <property type="term" value="F:RNA binding"/>
    <property type="evidence" value="ECO:0007669"/>
    <property type="project" value="UniProtKB-UniRule"/>
</dbReference>
<comment type="subcellular location">
    <subcellularLocation>
        <location evidence="1 11">Mitochondrion inner membrane</location>
        <topology evidence="1 11">Single-pass membrane protein</topology>
    </subcellularLocation>
</comment>
<keyword evidence="5 11" id="KW-0999">Mitochondrion inner membrane</keyword>
<evidence type="ECO:0000256" key="1">
    <source>
        <dbReference type="ARBA" id="ARBA00004434"/>
    </source>
</evidence>
<dbReference type="InterPro" id="IPR027417">
    <property type="entry name" value="P-loop_NTPase"/>
</dbReference>
<dbReference type="AlphaFoldDB" id="M2NBE8"/>
<evidence type="ECO:0000256" key="4">
    <source>
        <dbReference type="ARBA" id="ARBA00022692"/>
    </source>
</evidence>
<dbReference type="Proteomes" id="UP000011761">
    <property type="component" value="Unassembled WGS sequence"/>
</dbReference>
<keyword evidence="10 11" id="KW-0694">RNA-binding</keyword>
<organism evidence="13 14">
    <name type="scientific">Baudoinia panamericana (strain UAMH 10762)</name>
    <name type="common">Angels' share fungus</name>
    <name type="synonym">Baudoinia compniacensis (strain UAMH 10762)</name>
    <dbReference type="NCBI Taxonomy" id="717646"/>
    <lineage>
        <taxon>Eukaryota</taxon>
        <taxon>Fungi</taxon>
        <taxon>Dikarya</taxon>
        <taxon>Ascomycota</taxon>
        <taxon>Pezizomycotina</taxon>
        <taxon>Dothideomycetes</taxon>
        <taxon>Dothideomycetidae</taxon>
        <taxon>Mycosphaerellales</taxon>
        <taxon>Teratosphaeriaceae</taxon>
        <taxon>Baudoinia</taxon>
    </lineage>
</organism>
<dbReference type="InterPro" id="IPR018850">
    <property type="entry name" value="Mt_escape_2_C"/>
</dbReference>
<evidence type="ECO:0000256" key="5">
    <source>
        <dbReference type="ARBA" id="ARBA00022792"/>
    </source>
</evidence>
<keyword evidence="11" id="KW-0507">mRNA processing</keyword>
<dbReference type="InterPro" id="IPR000504">
    <property type="entry name" value="RRM_dom"/>
</dbReference>
<dbReference type="InterPro" id="IPR039627">
    <property type="entry name" value="Yme2_C"/>
</dbReference>
<dbReference type="HOGENOM" id="CLU_007861_0_0_1"/>
<dbReference type="InterPro" id="IPR034260">
    <property type="entry name" value="Yme2_RRM"/>
</dbReference>
<reference evidence="13 14" key="1">
    <citation type="journal article" date="2012" name="PLoS Pathog.">
        <title>Diverse lifestyles and strategies of plant pathogenesis encoded in the genomes of eighteen Dothideomycetes fungi.</title>
        <authorList>
            <person name="Ohm R.A."/>
            <person name="Feau N."/>
            <person name="Henrissat B."/>
            <person name="Schoch C.L."/>
            <person name="Horwitz B.A."/>
            <person name="Barry K.W."/>
            <person name="Condon B.J."/>
            <person name="Copeland A.C."/>
            <person name="Dhillon B."/>
            <person name="Glaser F."/>
            <person name="Hesse C.N."/>
            <person name="Kosti I."/>
            <person name="LaButti K."/>
            <person name="Lindquist E.A."/>
            <person name="Lucas S."/>
            <person name="Salamov A.A."/>
            <person name="Bradshaw R.E."/>
            <person name="Ciuffetti L."/>
            <person name="Hamelin R.C."/>
            <person name="Kema G.H.J."/>
            <person name="Lawrence C."/>
            <person name="Scott J.A."/>
            <person name="Spatafora J.W."/>
            <person name="Turgeon B.G."/>
            <person name="de Wit P.J.G.M."/>
            <person name="Zhong S."/>
            <person name="Goodwin S.B."/>
            <person name="Grigoriev I.V."/>
        </authorList>
    </citation>
    <scope>NUCLEOTIDE SEQUENCE [LARGE SCALE GENOMIC DNA]</scope>
    <source>
        <strain evidence="13 14">UAMH 10762</strain>
    </source>
</reference>
<dbReference type="Pfam" id="PF00076">
    <property type="entry name" value="RRM_1"/>
    <property type="match status" value="1"/>
</dbReference>
<gene>
    <name evidence="13" type="ORF">BAUCODRAFT_70204</name>
</gene>
<evidence type="ECO:0000256" key="2">
    <source>
        <dbReference type="ARBA" id="ARBA00010320"/>
    </source>
</evidence>
<proteinExistence type="inferred from homology"/>